<organism evidence="3">
    <name type="scientific">marine sediment metagenome</name>
    <dbReference type="NCBI Taxonomy" id="412755"/>
    <lineage>
        <taxon>unclassified sequences</taxon>
        <taxon>metagenomes</taxon>
        <taxon>ecological metagenomes</taxon>
    </lineage>
</organism>
<evidence type="ECO:0000259" key="2">
    <source>
        <dbReference type="Pfam" id="PF13480"/>
    </source>
</evidence>
<sequence length="379" mass="43075">MTMQVQHIDNEQQFAALEGDWSRAYARDPNAEVFVSWQWLDSWLRISPRRWFILAAREPESGRFVAFLPLATHVVSVKEIPLIRELHMAGKPFGPLTGFVADPEHETSALAAMGEYVRDELAWDEFRLADVIDPRVASFLASFASPRFEVQREEPLCCPYLPLPASWDDYLRDSLSHKGRSNLRRSLRQLEALEGFRTTQPTAATIDEEIQTLLTLWESRWGEASDLTRGEYRHMYREAFEGGRLFMRTLWVHETPIASLAAFVDPVKRTVSYYTSGFDAEFARYSPGKAIVGHSIRDAIAEKFDTFDFLVGGHEYKLGFFGAKERYATTAVVSRKSLHRTMGRALLAVRARASGLWRSSRPGPSAASNNDDVDEVSRC</sequence>
<protein>
    <recommendedName>
        <fullName evidence="2">BioF2-like acetyltransferase domain-containing protein</fullName>
    </recommendedName>
</protein>
<gene>
    <name evidence="3" type="ORF">S01H1_04383</name>
</gene>
<accession>X0U6J3</accession>
<name>X0U6J3_9ZZZZ</name>
<proteinExistence type="predicted"/>
<dbReference type="Pfam" id="PF13480">
    <property type="entry name" value="Acetyltransf_6"/>
    <property type="match status" value="1"/>
</dbReference>
<dbReference type="EMBL" id="BARS01002317">
    <property type="protein sequence ID" value="GAF84125.1"/>
    <property type="molecule type" value="Genomic_DNA"/>
</dbReference>
<evidence type="ECO:0000313" key="3">
    <source>
        <dbReference type="EMBL" id="GAF84125.1"/>
    </source>
</evidence>
<dbReference type="InterPro" id="IPR016181">
    <property type="entry name" value="Acyl_CoA_acyltransferase"/>
</dbReference>
<feature type="domain" description="BioF2-like acetyltransferase" evidence="2">
    <location>
        <begin position="178"/>
        <end position="317"/>
    </location>
</feature>
<comment type="caution">
    <text evidence="3">The sequence shown here is derived from an EMBL/GenBank/DDBJ whole genome shotgun (WGS) entry which is preliminary data.</text>
</comment>
<evidence type="ECO:0000256" key="1">
    <source>
        <dbReference type="SAM" id="MobiDB-lite"/>
    </source>
</evidence>
<reference evidence="3" key="1">
    <citation type="journal article" date="2014" name="Front. Microbiol.">
        <title>High frequency of phylogenetically diverse reductive dehalogenase-homologous genes in deep subseafloor sedimentary metagenomes.</title>
        <authorList>
            <person name="Kawai M."/>
            <person name="Futagami T."/>
            <person name="Toyoda A."/>
            <person name="Takaki Y."/>
            <person name="Nishi S."/>
            <person name="Hori S."/>
            <person name="Arai W."/>
            <person name="Tsubouchi T."/>
            <person name="Morono Y."/>
            <person name="Uchiyama I."/>
            <person name="Ito T."/>
            <person name="Fujiyama A."/>
            <person name="Inagaki F."/>
            <person name="Takami H."/>
        </authorList>
    </citation>
    <scope>NUCLEOTIDE SEQUENCE</scope>
    <source>
        <strain evidence="3">Expedition CK06-06</strain>
    </source>
</reference>
<dbReference type="AlphaFoldDB" id="X0U6J3"/>
<dbReference type="Gene3D" id="3.40.630.30">
    <property type="match status" value="1"/>
</dbReference>
<dbReference type="SUPFAM" id="SSF55729">
    <property type="entry name" value="Acyl-CoA N-acyltransferases (Nat)"/>
    <property type="match status" value="1"/>
</dbReference>
<feature type="region of interest" description="Disordered" evidence="1">
    <location>
        <begin position="357"/>
        <end position="379"/>
    </location>
</feature>
<dbReference type="InterPro" id="IPR038740">
    <property type="entry name" value="BioF2-like_GNAT_dom"/>
</dbReference>